<dbReference type="OrthoDB" id="8780806at2"/>
<proteinExistence type="predicted"/>
<dbReference type="EMBL" id="PDOB01000030">
    <property type="protein sequence ID" value="PIL38710.1"/>
    <property type="molecule type" value="Genomic_DNA"/>
</dbReference>
<name>A0A2G8SY37_9BURK</name>
<sequence>MGFDLGSLLQQYAGSNPTNHAQAQNDFDQVAQNAPQSHLAEGVSEALRSDQTPPFPQMVGQLFNQGDSSQRAGMLNQLLGGIGPGVLSSIAGGAFGSLFGGHGNANANADVPQLTPQQASAMTPEQVQEIAAKAEQDNPGIVDRMGAFYAEHPQLVKGLGGVALALVLGRMAQGRQR</sequence>
<reference evidence="1 2" key="1">
    <citation type="submission" date="2017-10" db="EMBL/GenBank/DDBJ databases">
        <title>Massilia psychrophilum sp. nov., a novel purple-pigmented bacterium isolated from Tianshan glacier, Xinjiang Municipality, China.</title>
        <authorList>
            <person name="Wang H."/>
        </authorList>
    </citation>
    <scope>NUCLEOTIDE SEQUENCE [LARGE SCALE GENOMIC DNA]</scope>
    <source>
        <strain evidence="1 2">JCM 30813</strain>
    </source>
</reference>
<protein>
    <recommendedName>
        <fullName evidence="3">DUF937 domain-containing protein</fullName>
    </recommendedName>
</protein>
<organism evidence="1 2">
    <name type="scientific">Massilia psychrophila</name>
    <dbReference type="NCBI Taxonomy" id="1603353"/>
    <lineage>
        <taxon>Bacteria</taxon>
        <taxon>Pseudomonadati</taxon>
        <taxon>Pseudomonadota</taxon>
        <taxon>Betaproteobacteria</taxon>
        <taxon>Burkholderiales</taxon>
        <taxon>Oxalobacteraceae</taxon>
        <taxon>Telluria group</taxon>
        <taxon>Massilia</taxon>
    </lineage>
</organism>
<evidence type="ECO:0000313" key="2">
    <source>
        <dbReference type="Proteomes" id="UP000228593"/>
    </source>
</evidence>
<evidence type="ECO:0008006" key="3">
    <source>
        <dbReference type="Google" id="ProtNLM"/>
    </source>
</evidence>
<dbReference type="RefSeq" id="WP_099917022.1">
    <property type="nucleotide sequence ID" value="NZ_BMHS01000027.1"/>
</dbReference>
<dbReference type="Proteomes" id="UP000228593">
    <property type="component" value="Unassembled WGS sequence"/>
</dbReference>
<gene>
    <name evidence="1" type="ORF">CR103_16345</name>
</gene>
<keyword evidence="2" id="KW-1185">Reference proteome</keyword>
<evidence type="ECO:0000313" key="1">
    <source>
        <dbReference type="EMBL" id="PIL38710.1"/>
    </source>
</evidence>
<dbReference type="AlphaFoldDB" id="A0A2G8SY37"/>
<accession>A0A2G8SY37</accession>
<comment type="caution">
    <text evidence="1">The sequence shown here is derived from an EMBL/GenBank/DDBJ whole genome shotgun (WGS) entry which is preliminary data.</text>
</comment>